<evidence type="ECO:0000313" key="6">
    <source>
        <dbReference type="EMBL" id="MFC0075409.1"/>
    </source>
</evidence>
<accession>A0ABV6BIY3</accession>
<evidence type="ECO:0000256" key="2">
    <source>
        <dbReference type="ARBA" id="ARBA00022729"/>
    </source>
</evidence>
<feature type="signal peptide" evidence="4">
    <location>
        <begin position="1"/>
        <end position="19"/>
    </location>
</feature>
<dbReference type="EMBL" id="JBHLYW010000001">
    <property type="protein sequence ID" value="MFC0075409.1"/>
    <property type="molecule type" value="Genomic_DNA"/>
</dbReference>
<evidence type="ECO:0000256" key="3">
    <source>
        <dbReference type="ARBA" id="ARBA00022801"/>
    </source>
</evidence>
<evidence type="ECO:0000256" key="4">
    <source>
        <dbReference type="SAM" id="SignalP"/>
    </source>
</evidence>
<feature type="chain" id="PRO_5045612266" evidence="4">
    <location>
        <begin position="20"/>
        <end position="894"/>
    </location>
</feature>
<dbReference type="Pfam" id="PF18962">
    <property type="entry name" value="Por_Secre_tail"/>
    <property type="match status" value="1"/>
</dbReference>
<keyword evidence="1" id="KW-0645">Protease</keyword>
<gene>
    <name evidence="6" type="ORF">ACFFLS_00030</name>
</gene>
<dbReference type="InterPro" id="IPR002884">
    <property type="entry name" value="P_dom"/>
</dbReference>
<evidence type="ECO:0000313" key="7">
    <source>
        <dbReference type="Proteomes" id="UP001589734"/>
    </source>
</evidence>
<dbReference type="SUPFAM" id="SSF55486">
    <property type="entry name" value="Metalloproteases ('zincins'), catalytic domain"/>
    <property type="match status" value="1"/>
</dbReference>
<dbReference type="Proteomes" id="UP001589734">
    <property type="component" value="Unassembled WGS sequence"/>
</dbReference>
<dbReference type="Pfam" id="PF01483">
    <property type="entry name" value="P_proprotein"/>
    <property type="match status" value="1"/>
</dbReference>
<reference evidence="6 7" key="1">
    <citation type="submission" date="2024-09" db="EMBL/GenBank/DDBJ databases">
        <authorList>
            <person name="Sun Q."/>
            <person name="Mori K."/>
        </authorList>
    </citation>
    <scope>NUCLEOTIDE SEQUENCE [LARGE SCALE GENOMIC DNA]</scope>
    <source>
        <strain evidence="6 7">CGMCC 1.12926</strain>
    </source>
</reference>
<dbReference type="InterPro" id="IPR026444">
    <property type="entry name" value="Secre_tail"/>
</dbReference>
<feature type="domain" description="P/Homo B" evidence="5">
    <location>
        <begin position="651"/>
        <end position="811"/>
    </location>
</feature>
<dbReference type="Pfam" id="PF13583">
    <property type="entry name" value="Reprolysin_4"/>
    <property type="match status" value="1"/>
</dbReference>
<organism evidence="6 7">
    <name type="scientific">Flavobacterium procerum</name>
    <dbReference type="NCBI Taxonomy" id="1455569"/>
    <lineage>
        <taxon>Bacteria</taxon>
        <taxon>Pseudomonadati</taxon>
        <taxon>Bacteroidota</taxon>
        <taxon>Flavobacteriia</taxon>
        <taxon>Flavobacteriales</taxon>
        <taxon>Flavobacteriaceae</taxon>
        <taxon>Flavobacterium</taxon>
    </lineage>
</organism>
<dbReference type="PROSITE" id="PS51829">
    <property type="entry name" value="P_HOMO_B"/>
    <property type="match status" value="1"/>
</dbReference>
<dbReference type="NCBIfam" id="TIGR04183">
    <property type="entry name" value="Por_Secre_tail"/>
    <property type="match status" value="1"/>
</dbReference>
<dbReference type="SUPFAM" id="SSF49785">
    <property type="entry name" value="Galactose-binding domain-like"/>
    <property type="match status" value="1"/>
</dbReference>
<dbReference type="Gene3D" id="2.60.120.260">
    <property type="entry name" value="Galactose-binding domain-like"/>
    <property type="match status" value="1"/>
</dbReference>
<dbReference type="InterPro" id="IPR024079">
    <property type="entry name" value="MetalloPept_cat_dom_sf"/>
</dbReference>
<dbReference type="InterPro" id="IPR008979">
    <property type="entry name" value="Galactose-bd-like_sf"/>
</dbReference>
<name>A0ABV6BIY3_9FLAO</name>
<evidence type="ECO:0000259" key="5">
    <source>
        <dbReference type="PROSITE" id="PS51829"/>
    </source>
</evidence>
<keyword evidence="2 4" id="KW-0732">Signal</keyword>
<comment type="caution">
    <text evidence="6">The sequence shown here is derived from an EMBL/GenBank/DDBJ whole genome shotgun (WGS) entry which is preliminary data.</text>
</comment>
<keyword evidence="3" id="KW-0378">Hydrolase</keyword>
<proteinExistence type="predicted"/>
<sequence length="894" mass="95047">MKKLLLFIFLFSCGAAVFAQNDNLWQQVSSASSFRKSTIAVDSGKKYYTLNTNSLKEKLALATTLNAAGNPTEITIPNSEGVLERFSVWESSNFDPELQSKYPEIRAYEGRGIDDKSAKVHFSVAPIGVQTMVFRPAKSTEYIEQNPENTSEYVVFKSTDNADTKMRLDCKTANLSLADGFSSKTAKTAASTKQFKTLRLALSCTGEYTAFYGGTKAGALAGMNATLSRVNGIFGRDLAVKVVLIANNDAIIYTNASTDPYSNASAGASSTNPTWGQEVQSTLTSVIGNANYDIGHLFGASGGGGNANCIGCVCVNPTTGDPLAKGSAYTSPADARPQGDTFDIDFVAHEMGHQLGGTHTFSHTSEGTGTQYEPGSGSTIMGYAGVTRNYDVQNYSDDYFSYGSILQIQTNLAGKSCPVTTAIANNPPVMNAGFDYTIPKSTPFILTGTATDAEGDSITYTWEQFDSAVTTFNSNSVAYAAKPDGPMFRSIAPSTSPIRYMPALSSVLNNVLTTTWESVSSVARTMNFTLTGRDNAAEGTAQTGTDAMVVTVSATIGPFAVTSQNTDNVGWERGSSQTITWSVNSTNTLSGSANVNIKLSLDGGLTFPVVLASNTPNDGSETILVPTGINVSNNCRVLVEPVGNIYYAINSKPFAVGYSVSTDCTSYSVGNAYSIPFGSTYLDKTISVPASTGTISDVNVSVNVTHARFSDLEMQLVSPSGTIVRLFNKSCGSTNSTLSLQFDDEGTTLSCGTTTNQIVLPVDALTAFNGENPQGNWTFSVRDNVTGAFGTINSASLNICNKTYTLGTSDFENLNFALYPNPNKGNFTIQFESNSNTGVKVFVHDILGRTVYNAEFAATANFNQNIQLPNVASGVYLVTIIDGEKRTVKKIVVN</sequence>
<keyword evidence="7" id="KW-1185">Reference proteome</keyword>
<dbReference type="RefSeq" id="WP_379683928.1">
    <property type="nucleotide sequence ID" value="NZ_JBHLYW010000001.1"/>
</dbReference>
<dbReference type="Gene3D" id="3.40.390.10">
    <property type="entry name" value="Collagenase (Catalytic Domain)"/>
    <property type="match status" value="1"/>
</dbReference>
<evidence type="ECO:0000256" key="1">
    <source>
        <dbReference type="ARBA" id="ARBA00022670"/>
    </source>
</evidence>
<protein>
    <submittedName>
        <fullName evidence="6">Reprolysin-like metallopeptidase</fullName>
    </submittedName>
</protein>